<dbReference type="Proteomes" id="UP000215914">
    <property type="component" value="Chromosome 3"/>
</dbReference>
<reference evidence="3" key="2">
    <citation type="submission" date="2017-02" db="EMBL/GenBank/DDBJ databases">
        <title>Sunflower complete genome.</title>
        <authorList>
            <person name="Langlade N."/>
            <person name="Munos S."/>
        </authorList>
    </citation>
    <scope>NUCLEOTIDE SEQUENCE [LARGE SCALE GENOMIC DNA]</scope>
    <source>
        <tissue evidence="3">Leaves</tissue>
    </source>
</reference>
<evidence type="ECO:0000313" key="2">
    <source>
        <dbReference type="EMBL" id="KAF5792126.1"/>
    </source>
</evidence>
<feature type="transmembrane region" description="Helical" evidence="1">
    <location>
        <begin position="21"/>
        <end position="42"/>
    </location>
</feature>
<reference evidence="2 4" key="1">
    <citation type="journal article" date="2017" name="Nature">
        <title>The sunflower genome provides insights into oil metabolism, flowering and Asterid evolution.</title>
        <authorList>
            <person name="Badouin H."/>
            <person name="Gouzy J."/>
            <person name="Grassa C.J."/>
            <person name="Murat F."/>
            <person name="Staton S.E."/>
            <person name="Cottret L."/>
            <person name="Lelandais-Briere C."/>
            <person name="Owens G.L."/>
            <person name="Carrere S."/>
            <person name="Mayjonade B."/>
            <person name="Legrand L."/>
            <person name="Gill N."/>
            <person name="Kane N.C."/>
            <person name="Bowers J.E."/>
            <person name="Hubner S."/>
            <person name="Bellec A."/>
            <person name="Berard A."/>
            <person name="Berges H."/>
            <person name="Blanchet N."/>
            <person name="Boniface M.C."/>
            <person name="Brunel D."/>
            <person name="Catrice O."/>
            <person name="Chaidir N."/>
            <person name="Claudel C."/>
            <person name="Donnadieu C."/>
            <person name="Faraut T."/>
            <person name="Fievet G."/>
            <person name="Helmstetter N."/>
            <person name="King M."/>
            <person name="Knapp S.J."/>
            <person name="Lai Z."/>
            <person name="Le Paslier M.C."/>
            <person name="Lippi Y."/>
            <person name="Lorenzon L."/>
            <person name="Mandel J.R."/>
            <person name="Marage G."/>
            <person name="Marchand G."/>
            <person name="Marquand E."/>
            <person name="Bret-Mestries E."/>
            <person name="Morien E."/>
            <person name="Nambeesan S."/>
            <person name="Nguyen T."/>
            <person name="Pegot-Espagnet P."/>
            <person name="Pouilly N."/>
            <person name="Raftis F."/>
            <person name="Sallet E."/>
            <person name="Schiex T."/>
            <person name="Thomas J."/>
            <person name="Vandecasteele C."/>
            <person name="Vares D."/>
            <person name="Vear F."/>
            <person name="Vautrin S."/>
            <person name="Crespi M."/>
            <person name="Mangin B."/>
            <person name="Burke J.M."/>
            <person name="Salse J."/>
            <person name="Munos S."/>
            <person name="Vincourt P."/>
            <person name="Rieseberg L.H."/>
            <person name="Langlade N.B."/>
        </authorList>
    </citation>
    <scope>NUCLEOTIDE SEQUENCE [LARGE SCALE GENOMIC DNA]</scope>
    <source>
        <strain evidence="4">cv. SF193</strain>
        <tissue evidence="2">Leaves</tissue>
    </source>
</reference>
<proteinExistence type="predicted"/>
<dbReference type="InParanoid" id="A0A251VAU3"/>
<reference evidence="2" key="3">
    <citation type="submission" date="2020-06" db="EMBL/GenBank/DDBJ databases">
        <title>Helianthus annuus Genome sequencing and assembly Release 2.</title>
        <authorList>
            <person name="Gouzy J."/>
            <person name="Langlade N."/>
            <person name="Munos S."/>
        </authorList>
    </citation>
    <scope>NUCLEOTIDE SEQUENCE</scope>
    <source>
        <tissue evidence="2">Leaves</tissue>
    </source>
</reference>
<gene>
    <name evidence="3" type="ORF">HannXRQ_Chr03g0089901</name>
    <name evidence="2" type="ORF">HanXRQr2_Chr09g0402521</name>
</gene>
<name>A0A251VAU3_HELAN</name>
<evidence type="ECO:0000313" key="3">
    <source>
        <dbReference type="EMBL" id="OTG32730.1"/>
    </source>
</evidence>
<keyword evidence="4" id="KW-1185">Reference proteome</keyword>
<keyword evidence="1" id="KW-1133">Transmembrane helix</keyword>
<dbReference type="AlphaFoldDB" id="A0A251VAU3"/>
<dbReference type="EMBL" id="CM007892">
    <property type="protein sequence ID" value="OTG32730.1"/>
    <property type="molecule type" value="Genomic_DNA"/>
</dbReference>
<keyword evidence="1" id="KW-0812">Transmembrane</keyword>
<dbReference type="Gramene" id="mRNA:HanXRQr2_Chr09g0402521">
    <property type="protein sequence ID" value="CDS:HanXRQr2_Chr09g0402521.1"/>
    <property type="gene ID" value="HanXRQr2_Chr09g0402521"/>
</dbReference>
<organism evidence="3 4">
    <name type="scientific">Helianthus annuus</name>
    <name type="common">Common sunflower</name>
    <dbReference type="NCBI Taxonomy" id="4232"/>
    <lineage>
        <taxon>Eukaryota</taxon>
        <taxon>Viridiplantae</taxon>
        <taxon>Streptophyta</taxon>
        <taxon>Embryophyta</taxon>
        <taxon>Tracheophyta</taxon>
        <taxon>Spermatophyta</taxon>
        <taxon>Magnoliopsida</taxon>
        <taxon>eudicotyledons</taxon>
        <taxon>Gunneridae</taxon>
        <taxon>Pentapetalae</taxon>
        <taxon>asterids</taxon>
        <taxon>campanulids</taxon>
        <taxon>Asterales</taxon>
        <taxon>Asteraceae</taxon>
        <taxon>Asteroideae</taxon>
        <taxon>Heliantheae alliance</taxon>
        <taxon>Heliantheae</taxon>
        <taxon>Helianthus</taxon>
    </lineage>
</organism>
<dbReference type="EMBL" id="MNCJ02000324">
    <property type="protein sequence ID" value="KAF5792126.1"/>
    <property type="molecule type" value="Genomic_DNA"/>
</dbReference>
<accession>A0A251VAU3</accession>
<sequence>MDREPAKKEQRKQLPSERYCVFMLPRIYNFSLFSSFTLYRVFYHHFLKLQLLNIGEVDETMDKLKI</sequence>
<protein>
    <submittedName>
        <fullName evidence="3">Uncharacterized protein</fullName>
    </submittedName>
</protein>
<evidence type="ECO:0000313" key="4">
    <source>
        <dbReference type="Proteomes" id="UP000215914"/>
    </source>
</evidence>
<keyword evidence="1" id="KW-0472">Membrane</keyword>
<evidence type="ECO:0000256" key="1">
    <source>
        <dbReference type="SAM" id="Phobius"/>
    </source>
</evidence>